<dbReference type="WBParaSite" id="ASIM_0001939401-mRNA-1">
    <property type="protein sequence ID" value="ASIM_0001939401-mRNA-1"/>
    <property type="gene ID" value="ASIM_0001939401"/>
</dbReference>
<name>A0A0M3KEI7_ANISI</name>
<keyword evidence="2" id="KW-0547">Nucleotide-binding</keyword>
<evidence type="ECO:0000313" key="7">
    <source>
        <dbReference type="Proteomes" id="UP000267096"/>
    </source>
</evidence>
<reference evidence="8" key="1">
    <citation type="submission" date="2017-02" db="UniProtKB">
        <authorList>
            <consortium name="WormBaseParasite"/>
        </authorList>
    </citation>
    <scope>IDENTIFICATION</scope>
</reference>
<evidence type="ECO:0000256" key="3">
    <source>
        <dbReference type="ARBA" id="ARBA00022840"/>
    </source>
</evidence>
<organism evidence="8">
    <name type="scientific">Anisakis simplex</name>
    <name type="common">Herring worm</name>
    <dbReference type="NCBI Taxonomy" id="6269"/>
    <lineage>
        <taxon>Eukaryota</taxon>
        <taxon>Metazoa</taxon>
        <taxon>Ecdysozoa</taxon>
        <taxon>Nematoda</taxon>
        <taxon>Chromadorea</taxon>
        <taxon>Rhabditida</taxon>
        <taxon>Spirurina</taxon>
        <taxon>Ascaridomorpha</taxon>
        <taxon>Ascaridoidea</taxon>
        <taxon>Anisakidae</taxon>
        <taxon>Anisakis</taxon>
        <taxon>Anisakis simplex complex</taxon>
    </lineage>
</organism>
<evidence type="ECO:0000256" key="1">
    <source>
        <dbReference type="ARBA" id="ARBA00004167"/>
    </source>
</evidence>
<sequence>IYYEVCAEVKRSFIIFPQTITGPEAHSIIAVQGRCVENASPVGTLKPTYVCKATGAWDMPTGECKCNAGYMGSAKESVCTAAHPPCCCGNEIRDGVTHTHTRTRTHTYGGASDAFTFTVADGRWLLSSSSLSWCFFVVVCVE</sequence>
<dbReference type="InterPro" id="IPR050449">
    <property type="entry name" value="Ephrin_rcpt_TKs"/>
</dbReference>
<dbReference type="PANTHER" id="PTHR46877:SF14">
    <property type="entry name" value="RECEPTOR PROTEIN-TYROSINE KINASE"/>
    <property type="match status" value="1"/>
</dbReference>
<evidence type="ECO:0000313" key="6">
    <source>
        <dbReference type="EMBL" id="VDK66190.1"/>
    </source>
</evidence>
<proteinExistence type="predicted"/>
<dbReference type="PANTHER" id="PTHR46877">
    <property type="entry name" value="EPH RECEPTOR A5"/>
    <property type="match status" value="1"/>
</dbReference>
<evidence type="ECO:0000256" key="5">
    <source>
        <dbReference type="ARBA" id="ARBA00023170"/>
    </source>
</evidence>
<accession>A0A0M3KEI7</accession>
<keyword evidence="4" id="KW-0472">Membrane</keyword>
<comment type="subcellular location">
    <subcellularLocation>
        <location evidence="1">Membrane</location>
        <topology evidence="1">Single-pass membrane protein</topology>
    </subcellularLocation>
</comment>
<evidence type="ECO:0000256" key="4">
    <source>
        <dbReference type="ARBA" id="ARBA00023136"/>
    </source>
</evidence>
<dbReference type="AlphaFoldDB" id="A0A0M3KEI7"/>
<dbReference type="GO" id="GO:0005886">
    <property type="term" value="C:plasma membrane"/>
    <property type="evidence" value="ECO:0007669"/>
    <property type="project" value="TreeGrafter"/>
</dbReference>
<dbReference type="Proteomes" id="UP000267096">
    <property type="component" value="Unassembled WGS sequence"/>
</dbReference>
<keyword evidence="3" id="KW-0067">ATP-binding</keyword>
<protein>
    <submittedName>
        <fullName evidence="8">Sushi domain-containing protein</fullName>
    </submittedName>
</protein>
<dbReference type="GO" id="GO:0005524">
    <property type="term" value="F:ATP binding"/>
    <property type="evidence" value="ECO:0007669"/>
    <property type="project" value="UniProtKB-KW"/>
</dbReference>
<dbReference type="EMBL" id="UYRR01036084">
    <property type="protein sequence ID" value="VDK66190.1"/>
    <property type="molecule type" value="Genomic_DNA"/>
</dbReference>
<evidence type="ECO:0000313" key="8">
    <source>
        <dbReference type="WBParaSite" id="ASIM_0001939401-mRNA-1"/>
    </source>
</evidence>
<dbReference type="OrthoDB" id="4062651at2759"/>
<keyword evidence="5" id="KW-0675">Receptor</keyword>
<dbReference type="Gene3D" id="2.60.40.1770">
    <property type="entry name" value="ephrin a2 ectodomain"/>
    <property type="match status" value="1"/>
</dbReference>
<evidence type="ECO:0000256" key="2">
    <source>
        <dbReference type="ARBA" id="ARBA00022741"/>
    </source>
</evidence>
<dbReference type="Pfam" id="PF25599">
    <property type="entry name" value="Ephrin_CRD"/>
    <property type="match status" value="1"/>
</dbReference>
<keyword evidence="7" id="KW-1185">Reference proteome</keyword>
<gene>
    <name evidence="6" type="ORF">ASIM_LOCUS18785</name>
</gene>
<reference evidence="6 7" key="2">
    <citation type="submission" date="2018-11" db="EMBL/GenBank/DDBJ databases">
        <authorList>
            <consortium name="Pathogen Informatics"/>
        </authorList>
    </citation>
    <scope>NUCLEOTIDE SEQUENCE [LARGE SCALE GENOMIC DNA]</scope>
</reference>